<comment type="catalytic activity">
    <reaction evidence="4">
        <text>5'-deoxyadenosine + H2O + H(+) = 5'-deoxyinosine + NH4(+)</text>
        <dbReference type="Rhea" id="RHEA:42892"/>
        <dbReference type="ChEBI" id="CHEBI:15377"/>
        <dbReference type="ChEBI" id="CHEBI:15378"/>
        <dbReference type="ChEBI" id="CHEBI:17319"/>
        <dbReference type="ChEBI" id="CHEBI:28938"/>
        <dbReference type="ChEBI" id="CHEBI:82775"/>
        <dbReference type="EC" id="3.5.4.41"/>
    </reaction>
</comment>
<feature type="binding site" evidence="4">
    <location>
        <position position="302"/>
    </location>
    <ligand>
        <name>Zn(2+)</name>
        <dbReference type="ChEBI" id="CHEBI:29105"/>
    </ligand>
</feature>
<dbReference type="EMBL" id="AP019781">
    <property type="protein sequence ID" value="BBL68050.1"/>
    <property type="molecule type" value="Genomic_DNA"/>
</dbReference>
<evidence type="ECO:0000259" key="5">
    <source>
        <dbReference type="Pfam" id="PF01979"/>
    </source>
</evidence>
<comment type="miscellaneous">
    <text evidence="4">SAH is a product of SAM methyltransferases and is known to be a feedback inhibitor of these enzymes. As a result of this inhibition, organisms have evolved efficient enzymes to metabolize SAH via different pathways. The pathway found in methanogens differs from the canonical pathway, it uses the deamination of S-adenosyl-L-homocysteine to form S-inosyl-L-homocysteine for the regeneration of SAM from S-adenosyl-L-homocysteine. 5'-deoxyadenosine is a radical SAM enzyme reaction product which strongly inhibits radical SAM enzymes. A pathway for removing this product must be present in methanogens where the MTA/SAH nucleosidase which normally metabolizes this compound is absent.</text>
</comment>
<proteinExistence type="inferred from homology"/>
<comment type="caution">
    <text evidence="4">Lacks conserved residue(s) required for the propagation of feature annotation.</text>
</comment>
<comment type="catalytic activity">
    <reaction evidence="4">
        <text>adenosine + H2O + H(+) = inosine + NH4(+)</text>
        <dbReference type="Rhea" id="RHEA:24408"/>
        <dbReference type="ChEBI" id="CHEBI:15377"/>
        <dbReference type="ChEBI" id="CHEBI:15378"/>
        <dbReference type="ChEBI" id="CHEBI:16335"/>
        <dbReference type="ChEBI" id="CHEBI:17596"/>
        <dbReference type="ChEBI" id="CHEBI:28938"/>
        <dbReference type="EC" id="3.5.4.4"/>
    </reaction>
</comment>
<gene>
    <name evidence="4" type="primary">dadD</name>
    <name evidence="6" type="ORF">MchiMG62_12310</name>
</gene>
<evidence type="ECO:0000256" key="1">
    <source>
        <dbReference type="ARBA" id="ARBA00022723"/>
    </source>
</evidence>
<keyword evidence="3 4" id="KW-0862">Zinc</keyword>
<comment type="function">
    <text evidence="4">Catalyzes the deamination of three SAM-derived enzymatic products, namely 5'-deoxyadenosine, S-adenosyl-L-homocysteine, and 5'-methylthioadenosine, to produce the inosine analogs. Can also deaminate adenosine. The preferred substrate for this enzyme is 5'-deoxyadenosine, but all these substrates are efficiently deaminated. Likely functions in a S-adenosyl-L-methionine (SAM) recycling pathway from S-adenosyl-L-homocysteine (SAH) produced from SAM-dependent methylation reactions. May also be involved in the recycling of 5'-deoxyadenosine, whereupon the 5'-deoxyribose moiety of 5'-deoxyinosine is further metabolized to deoxyhexoses used for the biosynthesis of aromatic amino acids in methanogens.</text>
</comment>
<dbReference type="InterPro" id="IPR023512">
    <property type="entry name" value="Deaminase_MtaD/DadD"/>
</dbReference>
<dbReference type="InterPro" id="IPR006680">
    <property type="entry name" value="Amidohydro-rel"/>
</dbReference>
<accession>A0ABM7H5K5</accession>
<feature type="binding site" evidence="4">
    <location>
        <position position="213"/>
    </location>
    <ligand>
        <name>Zn(2+)</name>
        <dbReference type="ChEBI" id="CHEBI:29105"/>
    </ligand>
</feature>
<evidence type="ECO:0000256" key="4">
    <source>
        <dbReference type="HAMAP-Rule" id="MF_01281"/>
    </source>
</evidence>
<feature type="binding site" evidence="4">
    <location>
        <position position="94"/>
    </location>
    <ligand>
        <name>substrate</name>
    </ligand>
</feature>
<sequence>MNEIFTARGSVLIAGVTVDGATVDIAVDETGAIAAIGKDARKTIDAEIIIDGSDRVAVPGLVNTHTHAAMSLLRGYADDMILQDWLSQKIWPLEAHLTGDDVYAGTRLACLEMIKSGTVAFNDMYFFMDRAAAAADEMGMRATFAYGFIDLGMEEKREAEIKATEALVAHITSLDNPRIRAAVGPHSVYTVSPEGLTWCAAFAEEQEIGIHVHLSETEKEVVDCVARFGKRPAYLLDECGCLTPRTVAAHCCWLDEAECRLLAERGVTASHNPASNMKLAVNRAMPYHWLRQYGANVALGTDGCSSNNNLDLMEEMKFAALLQKFAWNSPTLLPAGEAIAMATAAGARALGTGPGTLTVGAPADIVLLDARAVCNTPLFHPDSNAVYACNGGTVMTVLCQGRILMHEREVPGEEEIVREAAMTARSLVARAEESS</sequence>
<dbReference type="EC" id="3.5.4.28" evidence="4"/>
<feature type="binding site" evidence="4">
    <location>
        <position position="65"/>
    </location>
    <ligand>
        <name>Zn(2+)</name>
        <dbReference type="ChEBI" id="CHEBI:29105"/>
    </ligand>
</feature>
<comment type="subunit">
    <text evidence="4">Homotetramer.</text>
</comment>
<dbReference type="EC" id="3.5.4.4" evidence="4"/>
<comment type="catalytic activity">
    <reaction evidence="4">
        <text>S-adenosyl-L-homocysteine + H2O + H(+) = S-inosyl-L-homocysteine + NH4(+)</text>
        <dbReference type="Rhea" id="RHEA:20716"/>
        <dbReference type="ChEBI" id="CHEBI:15377"/>
        <dbReference type="ChEBI" id="CHEBI:15378"/>
        <dbReference type="ChEBI" id="CHEBI:28938"/>
        <dbReference type="ChEBI" id="CHEBI:57856"/>
        <dbReference type="ChEBI" id="CHEBI:57985"/>
        <dbReference type="EC" id="3.5.4.28"/>
    </reaction>
</comment>
<evidence type="ECO:0000313" key="6">
    <source>
        <dbReference type="EMBL" id="BBL68050.1"/>
    </source>
</evidence>
<comment type="cofactor">
    <cofactor evidence="4">
        <name>Zn(2+)</name>
        <dbReference type="ChEBI" id="CHEBI:29105"/>
    </cofactor>
    <text evidence="4">Binds 1 zinc ion per subunit.</text>
</comment>
<dbReference type="Proteomes" id="UP000824969">
    <property type="component" value="Chromosome"/>
</dbReference>
<organism evidence="6 7">
    <name type="scientific">Methanoculleus chikugoensis</name>
    <dbReference type="NCBI Taxonomy" id="118126"/>
    <lineage>
        <taxon>Archaea</taxon>
        <taxon>Methanobacteriati</taxon>
        <taxon>Methanobacteriota</taxon>
        <taxon>Stenosarchaea group</taxon>
        <taxon>Methanomicrobia</taxon>
        <taxon>Methanomicrobiales</taxon>
        <taxon>Methanomicrobiaceae</taxon>
        <taxon>Methanoculleus</taxon>
    </lineage>
</organism>
<dbReference type="EC" id="3.5.4.31" evidence="4"/>
<dbReference type="EC" id="3.5.4.41" evidence="4"/>
<keyword evidence="1 4" id="KW-0479">Metal-binding</keyword>
<protein>
    <recommendedName>
        <fullName evidence="4">5'-deoxyadenosine deaminase</fullName>
        <shortName evidence="4">5'-dA deaminase</shortName>
        <ecNumber evidence="4">3.5.4.41</ecNumber>
    </recommendedName>
    <alternativeName>
        <fullName evidence="4">5'-methylthioadenosine deaminase</fullName>
        <shortName evidence="4">MTA deaminase</shortName>
        <ecNumber evidence="4">3.5.4.31</ecNumber>
    </alternativeName>
    <alternativeName>
        <fullName evidence="4">Adenosine deaminase</fullName>
        <ecNumber evidence="4">3.5.4.4</ecNumber>
    </alternativeName>
    <alternativeName>
        <fullName evidence="4">S-adenosylhomocysteine deaminase</fullName>
        <shortName evidence="4">SAH deaminase</shortName>
        <ecNumber evidence="4">3.5.4.28</ecNumber>
    </alternativeName>
</protein>
<name>A0ABM7H5K5_9EURY</name>
<keyword evidence="2 4" id="KW-0378">Hydrolase</keyword>
<comment type="pathway">
    <text evidence="4">Amino-acid biosynthesis; S-adenosyl-L-methionine biosynthesis.</text>
</comment>
<feature type="binding site" evidence="4">
    <location>
        <position position="67"/>
    </location>
    <ligand>
        <name>Zn(2+)</name>
        <dbReference type="ChEBI" id="CHEBI:29105"/>
    </ligand>
</feature>
<evidence type="ECO:0000256" key="3">
    <source>
        <dbReference type="ARBA" id="ARBA00022833"/>
    </source>
</evidence>
<feature type="binding site" evidence="4">
    <location>
        <position position="216"/>
    </location>
    <ligand>
        <name>substrate</name>
    </ligand>
</feature>
<feature type="binding site" evidence="4">
    <location>
        <position position="302"/>
    </location>
    <ligand>
        <name>substrate</name>
    </ligand>
</feature>
<feature type="domain" description="Amidohydrolase-related" evidence="5">
    <location>
        <begin position="57"/>
        <end position="403"/>
    </location>
</feature>
<reference evidence="6 7" key="1">
    <citation type="submission" date="2019-06" db="EMBL/GenBank/DDBJ databases">
        <title>Complete genome sequence of Methanoculleus chikugoensis strain MG62.</title>
        <authorList>
            <person name="Asakawa S."/>
            <person name="Dianou D."/>
        </authorList>
    </citation>
    <scope>NUCLEOTIDE SEQUENCE [LARGE SCALE GENOMIC DNA]</scope>
    <source>
        <strain evidence="6 7">MG62</strain>
    </source>
</reference>
<feature type="binding site" evidence="4">
    <location>
        <position position="186"/>
    </location>
    <ligand>
        <name>substrate</name>
    </ligand>
</feature>
<evidence type="ECO:0000313" key="7">
    <source>
        <dbReference type="Proteomes" id="UP000824969"/>
    </source>
</evidence>
<dbReference type="CDD" id="cd01298">
    <property type="entry name" value="ATZ_TRZ_like"/>
    <property type="match status" value="1"/>
</dbReference>
<dbReference type="Pfam" id="PF01979">
    <property type="entry name" value="Amidohydro_1"/>
    <property type="match status" value="1"/>
</dbReference>
<dbReference type="PANTHER" id="PTHR43794:SF11">
    <property type="entry name" value="AMIDOHYDROLASE-RELATED DOMAIN-CONTAINING PROTEIN"/>
    <property type="match status" value="1"/>
</dbReference>
<comment type="similarity">
    <text evidence="4">Belongs to the metallo-dependent hydrolases superfamily. MTA/SAH deaminase family.</text>
</comment>
<keyword evidence="7" id="KW-1185">Reference proteome</keyword>
<dbReference type="HAMAP" id="MF_01281">
    <property type="entry name" value="MTA_SAH_deamin"/>
    <property type="match status" value="1"/>
</dbReference>
<dbReference type="GeneID" id="66130754"/>
<dbReference type="RefSeq" id="WP_221058448.1">
    <property type="nucleotide sequence ID" value="NZ_AP019781.1"/>
</dbReference>
<comment type="catalytic activity">
    <reaction evidence="4">
        <text>S-methyl-5'-thioadenosine + H2O + H(+) = S-methyl-5'-thioinosine + NH4(+)</text>
        <dbReference type="Rhea" id="RHEA:25025"/>
        <dbReference type="ChEBI" id="CHEBI:15377"/>
        <dbReference type="ChEBI" id="CHEBI:15378"/>
        <dbReference type="ChEBI" id="CHEBI:17509"/>
        <dbReference type="ChEBI" id="CHEBI:28938"/>
        <dbReference type="ChEBI" id="CHEBI:48595"/>
        <dbReference type="EC" id="3.5.4.31"/>
    </reaction>
</comment>
<evidence type="ECO:0000256" key="2">
    <source>
        <dbReference type="ARBA" id="ARBA00022801"/>
    </source>
</evidence>
<dbReference type="InterPro" id="IPR050287">
    <property type="entry name" value="MTA/SAH_deaminase"/>
</dbReference>
<dbReference type="PANTHER" id="PTHR43794">
    <property type="entry name" value="AMINOHYDROLASE SSNA-RELATED"/>
    <property type="match status" value="1"/>
</dbReference>